<reference evidence="4 5" key="1">
    <citation type="submission" date="2018-02" db="EMBL/GenBank/DDBJ databases">
        <title>Draft genome of wild Prunus yedoensis var. nudiflora.</title>
        <authorList>
            <person name="Baek S."/>
            <person name="Kim J.-H."/>
            <person name="Choi K."/>
            <person name="Kim G.-B."/>
            <person name="Cho A."/>
            <person name="Jang H."/>
            <person name="Shin C.-H."/>
            <person name="Yu H.-J."/>
            <person name="Mun J.-H."/>
        </authorList>
    </citation>
    <scope>NUCLEOTIDE SEQUENCE [LARGE SCALE GENOMIC DNA]</scope>
    <source>
        <strain evidence="5">cv. Jeju island</strain>
        <tissue evidence="4">Leaf</tissue>
    </source>
</reference>
<evidence type="ECO:0000313" key="4">
    <source>
        <dbReference type="EMBL" id="PQP92539.1"/>
    </source>
</evidence>
<feature type="coiled-coil region" evidence="3">
    <location>
        <begin position="57"/>
        <end position="193"/>
    </location>
</feature>
<evidence type="ECO:0000256" key="3">
    <source>
        <dbReference type="SAM" id="Coils"/>
    </source>
</evidence>
<dbReference type="PANTHER" id="PTHR31580:SF22">
    <property type="entry name" value="FILAMENT-LIKE PLANT PROTEIN 7"/>
    <property type="match status" value="1"/>
</dbReference>
<evidence type="ECO:0000256" key="1">
    <source>
        <dbReference type="ARBA" id="ARBA00005921"/>
    </source>
</evidence>
<dbReference type="OrthoDB" id="1917992at2759"/>
<proteinExistence type="inferred from homology"/>
<comment type="caution">
    <text evidence="4">The sequence shown here is derived from an EMBL/GenBank/DDBJ whole genome shotgun (WGS) entry which is preliminary data.</text>
</comment>
<organism evidence="4 5">
    <name type="scientific">Prunus yedoensis var. nudiflora</name>
    <dbReference type="NCBI Taxonomy" id="2094558"/>
    <lineage>
        <taxon>Eukaryota</taxon>
        <taxon>Viridiplantae</taxon>
        <taxon>Streptophyta</taxon>
        <taxon>Embryophyta</taxon>
        <taxon>Tracheophyta</taxon>
        <taxon>Spermatophyta</taxon>
        <taxon>Magnoliopsida</taxon>
        <taxon>eudicotyledons</taxon>
        <taxon>Gunneridae</taxon>
        <taxon>Pentapetalae</taxon>
        <taxon>rosids</taxon>
        <taxon>fabids</taxon>
        <taxon>Rosales</taxon>
        <taxon>Rosaceae</taxon>
        <taxon>Amygdaloideae</taxon>
        <taxon>Amygdaleae</taxon>
        <taxon>Prunus</taxon>
    </lineage>
</organism>
<sequence>MKDAIKKQFDWDDTRSESEAEVGVVGHFLDTDKLRVPREQLSCLPTSTSSNGHSIQIEELQANLVKENGKLKDELVNIESAKRELEGRFQSACDKSEYLMNQLKESEKAIASLRTELQSLRESKEIIQDQIKNHKVMNEDLDTQLTVARVELSEARQKFSSLEVELENKYNCCEELEATCLELQLQLESVKKKSPNSDLNPDERQAQNDWEITAASEKLAECQETILNLGKQLKAMAAPKEASLFDKVITNPTDINTLKAKATCPTPQKKLNQRSSLLDQMLAEDGAGIKDLMSPKTKEVDSNSTSTFGPKRVIEPLENILVVNGKYQDDNATVGSLAIVPGKKRGGWSLWKKLVWRKKGSSKKVPLPIAS</sequence>
<keyword evidence="2 3" id="KW-0175">Coiled coil</keyword>
<dbReference type="Pfam" id="PF05911">
    <property type="entry name" value="FPP"/>
    <property type="match status" value="1"/>
</dbReference>
<evidence type="ECO:0000256" key="2">
    <source>
        <dbReference type="ARBA" id="ARBA00023054"/>
    </source>
</evidence>
<dbReference type="EMBL" id="PJQY01002556">
    <property type="protein sequence ID" value="PQP92539.1"/>
    <property type="molecule type" value="Genomic_DNA"/>
</dbReference>
<dbReference type="STRING" id="2094558.A0A314XK56"/>
<evidence type="ECO:0000313" key="5">
    <source>
        <dbReference type="Proteomes" id="UP000250321"/>
    </source>
</evidence>
<dbReference type="PANTHER" id="PTHR31580">
    <property type="entry name" value="FILAMENT-LIKE PLANT PROTEIN 4"/>
    <property type="match status" value="1"/>
</dbReference>
<dbReference type="SUPFAM" id="SSF57997">
    <property type="entry name" value="Tropomyosin"/>
    <property type="match status" value="1"/>
</dbReference>
<dbReference type="AlphaFoldDB" id="A0A314XK56"/>
<dbReference type="Proteomes" id="UP000250321">
    <property type="component" value="Unassembled WGS sequence"/>
</dbReference>
<gene>
    <name evidence="4" type="ORF">Pyn_04330</name>
</gene>
<name>A0A314XK56_PRUYE</name>
<protein>
    <submittedName>
        <fullName evidence="4">Filament-like plant protein 7</fullName>
    </submittedName>
</protein>
<comment type="similarity">
    <text evidence="1">Belongs to the FPP family.</text>
</comment>
<dbReference type="InterPro" id="IPR008587">
    <property type="entry name" value="FPP_plant"/>
</dbReference>
<keyword evidence="5" id="KW-1185">Reference proteome</keyword>
<accession>A0A314XK56</accession>